<dbReference type="Pfam" id="PF00680">
    <property type="entry name" value="RdRP_1"/>
    <property type="match status" value="1"/>
</dbReference>
<feature type="domain" description="Nidovirus-type SAM-dependent 2'-O-MTase" evidence="75">
    <location>
        <begin position="6495"/>
        <end position="6791"/>
    </location>
</feature>
<dbReference type="InterPro" id="IPR046435">
    <property type="entry name" value="N7_MTase_CoV"/>
</dbReference>
<dbReference type="Pfam" id="PF19215">
    <property type="entry name" value="CoV_NSP15_C"/>
    <property type="match status" value="1"/>
</dbReference>
<evidence type="ECO:0000256" key="27">
    <source>
        <dbReference type="ARBA" id="ARBA00022807"/>
    </source>
</evidence>
<evidence type="ECO:0000256" key="14">
    <source>
        <dbReference type="ARBA" id="ARBA00022679"/>
    </source>
</evidence>
<evidence type="ECO:0000259" key="64">
    <source>
        <dbReference type="PROSITE" id="PS51943"/>
    </source>
</evidence>
<dbReference type="PROSITE" id="PS51991">
    <property type="entry name" value="COV_NSP2_C"/>
    <property type="match status" value="1"/>
</dbReference>
<dbReference type="GO" id="GO:0003968">
    <property type="term" value="F:RNA-directed RNA polymerase activity"/>
    <property type="evidence" value="ECO:0007669"/>
    <property type="project" value="UniProtKB-KW"/>
</dbReference>
<feature type="region of interest" description="Y1" evidence="55">
    <location>
        <begin position="2176"/>
        <end position="2266"/>
    </location>
</feature>
<dbReference type="PROSITE" id="PS51949">
    <property type="entry name" value="COV_NSP7"/>
    <property type="match status" value="1"/>
</dbReference>
<keyword evidence="15 58" id="KW-0812">Transmembrane</keyword>
<dbReference type="Gene3D" id="3.40.50.150">
    <property type="entry name" value="Vaccinia Virus protein VP39"/>
    <property type="match status" value="1"/>
</dbReference>
<dbReference type="SUPFAM" id="SSF50494">
    <property type="entry name" value="Trypsin-like serine proteases"/>
    <property type="match status" value="1"/>
</dbReference>
<evidence type="ECO:0000259" key="75">
    <source>
        <dbReference type="PROSITE" id="PS51955"/>
    </source>
</evidence>
<keyword evidence="27" id="KW-0788">Thiol protease</keyword>
<dbReference type="PROSITE" id="PS52000">
    <property type="entry name" value="COV_NSP12_IF"/>
    <property type="match status" value="1"/>
</dbReference>
<keyword evidence="41" id="KW-0456">Lyase</keyword>
<feature type="transmembrane region" description="Helical" evidence="58">
    <location>
        <begin position="2104"/>
        <end position="2125"/>
    </location>
</feature>
<organism evidence="86 87">
    <name type="scientific">Porcine epidemic diarrhea virus</name>
    <name type="common">PEDV</name>
    <dbReference type="NCBI Taxonomy" id="28295"/>
    <lineage>
        <taxon>Viruses</taxon>
        <taxon>Riboviria</taxon>
        <taxon>Orthornavirae</taxon>
        <taxon>Pisuviricota</taxon>
        <taxon>Pisoniviricetes</taxon>
        <taxon>Nidovirales</taxon>
        <taxon>Cornidovirineae</taxon>
        <taxon>Coronaviridae</taxon>
        <taxon>Orthocoronavirinae</taxon>
        <taxon>Alphacoronavirus</taxon>
        <taxon>Pedacovirus</taxon>
        <taxon>Alphacoronavirus porci</taxon>
    </lineage>
</organism>
<dbReference type="SUPFAM" id="SSF52949">
    <property type="entry name" value="Macro domain-like"/>
    <property type="match status" value="1"/>
</dbReference>
<evidence type="ECO:0000259" key="82">
    <source>
        <dbReference type="PROSITE" id="PS51991"/>
    </source>
</evidence>
<dbReference type="GO" id="GO:0004843">
    <property type="term" value="F:cysteine-type deubiquitinase activity"/>
    <property type="evidence" value="ECO:0007669"/>
    <property type="project" value="UniProtKB-EC"/>
</dbReference>
<dbReference type="Pfam" id="PF09401">
    <property type="entry name" value="CoV_NSP10"/>
    <property type="match status" value="1"/>
</dbReference>
<name>A0A075EAS0_PEDV</name>
<dbReference type="InterPro" id="IPR043477">
    <property type="entry name" value="Peptidase_C30_dom3_CoV"/>
</dbReference>
<dbReference type="PANTHER" id="PTHR43788:SF16">
    <property type="entry name" value="HELICASE WITH ZINC FINGER 2"/>
    <property type="match status" value="1"/>
</dbReference>
<dbReference type="PROSITE" id="PS51960">
    <property type="entry name" value="COV_NSP15_NTD"/>
    <property type="match status" value="1"/>
</dbReference>
<evidence type="ECO:0000259" key="59">
    <source>
        <dbReference type="PROSITE" id="PS51124"/>
    </source>
</evidence>
<dbReference type="InterPro" id="IPR011050">
    <property type="entry name" value="Pectin_lyase_fold/virulence"/>
</dbReference>
<feature type="domain" description="Peptidase C30" evidence="61">
    <location>
        <begin position="2998"/>
        <end position="3299"/>
    </location>
</feature>
<dbReference type="GO" id="GO:0005524">
    <property type="term" value="F:ATP binding"/>
    <property type="evidence" value="ECO:0007669"/>
    <property type="project" value="UniProtKB-KW"/>
</dbReference>
<evidence type="ECO:0000256" key="58">
    <source>
        <dbReference type="SAM" id="Phobius"/>
    </source>
</evidence>
<feature type="transmembrane region" description="Helical" evidence="58">
    <location>
        <begin position="2132"/>
        <end position="2153"/>
    </location>
</feature>
<dbReference type="InterPro" id="IPR043504">
    <property type="entry name" value="Peptidase_S1_PA_chymotrypsin"/>
</dbReference>
<dbReference type="SUPFAM" id="SSF144246">
    <property type="entry name" value="Coronavirus NSP10-like"/>
    <property type="match status" value="1"/>
</dbReference>
<dbReference type="GO" id="GO:0004482">
    <property type="term" value="F:mRNA 5'-cap (guanine-N7-)-methyltransferase activity"/>
    <property type="evidence" value="ECO:0007669"/>
    <property type="project" value="InterPro"/>
</dbReference>
<evidence type="ECO:0000256" key="19">
    <source>
        <dbReference type="ARBA" id="ARBA00022737"/>
    </source>
</evidence>
<evidence type="ECO:0000256" key="50">
    <source>
        <dbReference type="PROSITE-ProRule" id="PRU01294"/>
    </source>
</evidence>
<proteinExistence type="inferred from homology"/>
<keyword evidence="13" id="KW-0645">Protease</keyword>
<keyword evidence="38 58" id="KW-0472">Membrane</keyword>
<dbReference type="InterPro" id="IPR043611">
    <property type="entry name" value="CoV_NSP3_C"/>
</dbReference>
<evidence type="ECO:0000259" key="76">
    <source>
        <dbReference type="PROSITE" id="PS51958"/>
    </source>
</evidence>
<dbReference type="InterPro" id="IPR042515">
    <property type="entry name" value="NSP15_N_CoV"/>
</dbReference>
<feature type="active site" evidence="54">
    <location>
        <position position="6381"/>
    </location>
</feature>
<evidence type="ECO:0000259" key="79">
    <source>
        <dbReference type="PROSITE" id="PS51962"/>
    </source>
</evidence>
<dbReference type="Gene3D" id="2.40.10.250">
    <property type="entry name" value="Replicase NSP9"/>
    <property type="match status" value="1"/>
</dbReference>
<evidence type="ECO:0000259" key="69">
    <source>
        <dbReference type="PROSITE" id="PS51949"/>
    </source>
</evidence>
<evidence type="ECO:0000256" key="40">
    <source>
        <dbReference type="ARBA" id="ARBA00023200"/>
    </source>
</evidence>
<feature type="transmembrane region" description="Helical" evidence="58">
    <location>
        <begin position="3469"/>
        <end position="3493"/>
    </location>
</feature>
<evidence type="ECO:0000256" key="37">
    <source>
        <dbReference type="ARBA" id="ARBA00023050"/>
    </source>
</evidence>
<feature type="domain" description="Ubiquitin-like" evidence="65">
    <location>
        <begin position="1630"/>
        <end position="1685"/>
    </location>
</feature>
<dbReference type="GO" id="GO:0033644">
    <property type="term" value="C:host cell membrane"/>
    <property type="evidence" value="ECO:0007669"/>
    <property type="project" value="UniProtKB-SubCell"/>
</dbReference>
<evidence type="ECO:0000259" key="84">
    <source>
        <dbReference type="PROSITE" id="PS51993"/>
    </source>
</evidence>
<feature type="transmembrane region" description="Helical" evidence="58">
    <location>
        <begin position="3500"/>
        <end position="3520"/>
    </location>
</feature>
<dbReference type="InterPro" id="IPR044863">
    <property type="entry name" value="NIRAN"/>
</dbReference>
<dbReference type="GO" id="GO:0008270">
    <property type="term" value="F:zinc ion binding"/>
    <property type="evidence" value="ECO:0007669"/>
    <property type="project" value="UniProtKB-UniRule"/>
</dbReference>
<feature type="domain" description="RdRp Nsp8 cofactor" evidence="70">
    <location>
        <begin position="3663"/>
        <end position="3857"/>
    </location>
</feature>
<dbReference type="Gene3D" id="1.10.1840.10">
    <property type="entry name" value="main proteinase (3clpro) structure, domain 3"/>
    <property type="match status" value="1"/>
</dbReference>
<evidence type="ECO:0000256" key="2">
    <source>
        <dbReference type="ARBA" id="ARBA00001936"/>
    </source>
</evidence>
<keyword evidence="8" id="KW-0696">RNA-directed RNA polymerase</keyword>
<evidence type="ECO:0000256" key="31">
    <source>
        <dbReference type="ARBA" id="ARBA00022870"/>
    </source>
</evidence>
<dbReference type="Pfam" id="PF19213">
    <property type="entry name" value="CoV_NSP6"/>
    <property type="match status" value="1"/>
</dbReference>
<evidence type="ECO:0000256" key="52">
    <source>
        <dbReference type="PROSITE-ProRule" id="PRU01298"/>
    </source>
</evidence>
<dbReference type="PROSITE" id="PS51993">
    <property type="entry name" value="COV_3ECTO"/>
    <property type="match status" value="1"/>
</dbReference>
<evidence type="ECO:0000256" key="38">
    <source>
        <dbReference type="ARBA" id="ARBA00023136"/>
    </source>
</evidence>
<dbReference type="InterPro" id="IPR014828">
    <property type="entry name" value="NSP7_CoV"/>
</dbReference>
<dbReference type="InterPro" id="IPR008740">
    <property type="entry name" value="Peptidase_C30_CoV"/>
</dbReference>
<dbReference type="InterPro" id="IPR044313">
    <property type="entry name" value="NSP14_alphaCoV"/>
</dbReference>
<dbReference type="CDD" id="cd21557">
    <property type="entry name" value="Macro_X_Nsp3-like"/>
    <property type="match status" value="1"/>
</dbReference>
<feature type="transmembrane region" description="Helical" evidence="58">
    <location>
        <begin position="3361"/>
        <end position="3381"/>
    </location>
</feature>
<dbReference type="InterPro" id="IPR044369">
    <property type="entry name" value="NSP6_alphaCoV"/>
</dbReference>
<dbReference type="Pfam" id="PF08715">
    <property type="entry name" value="CoV_peptidase"/>
    <property type="match status" value="1"/>
</dbReference>
<feature type="transmembrane region" description="Helical" evidence="58">
    <location>
        <begin position="2528"/>
        <end position="2546"/>
    </location>
</feature>
<feature type="active site" evidence="52">
    <location>
        <position position="5910"/>
    </location>
</feature>
<dbReference type="PROSITE" id="PS51950">
    <property type="entry name" value="COV_NSP8"/>
    <property type="match status" value="1"/>
</dbReference>
<dbReference type="Pfam" id="PF01661">
    <property type="entry name" value="Macro"/>
    <property type="match status" value="1"/>
</dbReference>
<evidence type="ECO:0000259" key="81">
    <source>
        <dbReference type="PROSITE" id="PS51990"/>
    </source>
</evidence>
<keyword evidence="42" id="KW-0899">Viral immunoevasion</keyword>
<dbReference type="Pfam" id="PF19212">
    <property type="entry name" value="CoV_NSP2_C"/>
    <property type="match status" value="2"/>
</dbReference>
<dbReference type="PROSITE" id="PS51657">
    <property type="entry name" value="PSRV_HELICASE"/>
    <property type="match status" value="1"/>
</dbReference>
<dbReference type="CDD" id="cd21161">
    <property type="entry name" value="NendoU_cv_Nsp15-like"/>
    <property type="match status" value="1"/>
</dbReference>
<evidence type="ECO:0000256" key="7">
    <source>
        <dbReference type="ARBA" id="ARBA00022482"/>
    </source>
</evidence>
<dbReference type="InterPro" id="IPR049894">
    <property type="entry name" value="COV_NSP3_3ECTO"/>
</dbReference>
<dbReference type="PROSITE" id="PS51124">
    <property type="entry name" value="PEPTIDASE_C16"/>
    <property type="match status" value="2"/>
</dbReference>
<comment type="catalytic activity">
    <reaction evidence="47">
        <text>ATP + H2O = ADP + phosphate + H(+)</text>
        <dbReference type="Rhea" id="RHEA:13065"/>
        <dbReference type="ChEBI" id="CHEBI:15377"/>
        <dbReference type="ChEBI" id="CHEBI:15378"/>
        <dbReference type="ChEBI" id="CHEBI:30616"/>
        <dbReference type="ChEBI" id="CHEBI:43474"/>
        <dbReference type="ChEBI" id="CHEBI:456216"/>
        <dbReference type="EC" id="3.6.4.12"/>
    </reaction>
</comment>
<dbReference type="PANTHER" id="PTHR43788">
    <property type="entry name" value="DNA2/NAM7 HELICASE FAMILY MEMBER"/>
    <property type="match status" value="1"/>
</dbReference>
<evidence type="ECO:0000256" key="22">
    <source>
        <dbReference type="ARBA" id="ARBA00022759"/>
    </source>
</evidence>
<dbReference type="GO" id="GO:0006351">
    <property type="term" value="P:DNA-templated transcription"/>
    <property type="evidence" value="ECO:0007669"/>
    <property type="project" value="InterPro"/>
</dbReference>
<keyword evidence="39" id="KW-1015">Disulfide bond</keyword>
<feature type="region of interest" description="GpppA-binding" evidence="53">
    <location>
        <begin position="6045"/>
        <end position="6059"/>
    </location>
</feature>
<feature type="region of interest" description="CoV-Y" evidence="55">
    <location>
        <begin position="2267"/>
        <end position="2516"/>
    </location>
</feature>
<dbReference type="InterPro" id="IPR009003">
    <property type="entry name" value="Peptidase_S1_PA"/>
</dbReference>
<evidence type="ECO:0000259" key="61">
    <source>
        <dbReference type="PROSITE" id="PS51442"/>
    </source>
</evidence>
<dbReference type="InterPro" id="IPR047912">
    <property type="entry name" value="Nsp13_helicase_alphaCoV"/>
</dbReference>
<feature type="region of interest" description="ZF2" evidence="55">
    <location>
        <begin position="2226"/>
        <end position="2236"/>
    </location>
</feature>
<keyword evidence="32" id="KW-1127">Modulation of host ubiquitin pathway by viral deubiquitinase</keyword>
<sequence length="6795" mass="754864">MASNHVTLAFANDAEISAFGFCTASEAVSYYSEAAASGFMQCRFVSFDLADTVEGLLPEDYVMVVVGTTKLSAYVDTFGSRPKNICGWLLFSNCNYFLEELELTFGRRGGNIVPVDQYMCGADGKPVLQESEWEYTDFFADSEDGQLNIAGITYVKAWIVERSDVSYASQNLTSIKSITYCSTYEHTFPDGTAMKVARTPKIKKTVVLSEPLATIYREIGSPFVDNGSDARSIIKRPVFLHAFVKCKCGSYHWTVGDWTSYVSTCCGFKCKPVLVASCSATPGSVVVTRAGAGTGVKYYNNMFLRHVADIDGLAFWRILKVQSKDDLACSGKFLEHHEEGFTDPCYFLNDSSIATKLKFDILSGKFSDEVKQAIFAGHVVVGSALVDIVDDALGQPWFIRKLGDLASAAWEQLKAVVRGLNLLSDEVVLFGKRLSCATLSIVNGVFEFIAEVPEKLAAAVTVFVNFLNELFESACDCLKVGGKTFNKVGSYVLFDNALVKLVKAKVRGPRQAGVCEVRYTSLVIGSTTKVVSKRVENANVNLVVVDEDVTLNTTGRTVVVDGLAFFESDGFYRHLADADVVIEHPVYKSACELKPVFECDPIPDFPMPVAASVAELCVQTDLLLKNYNTPYKTYSCVVRGDKCCITCTLHFTAPSYMEAAANFVDLCTKNIGTAGFHEFYITAHEQQDLQGFVTTCCTMSGFECFMPIIPQCPAVLEEIDGGSIWRSFITGLNTMWDFCKHLKVSFGLDGIVVTVARKFKRLGALLAEMYNTYLSTVVENLVLAGVSFKYYATSVPKIVLGCCFHSVKSVLASAFQIPVQAGVEKFKVFLNCVHPVVPRVIETSFVELEETTFKPPALNGSIAIVDGFAFYYDGTLYYPTDGNSVVPICFKKKGGGDVKFSDEVSVKTIDPVYKVSLEFEFESETIMAVLNKAVGNCIKVTGGWDDVVEYINVAIEVLKDHIDVPKYYIYDEEGGTDPNLPVMVSQWPLNDDTISQDLLDVEVVTDAPVDFEGDEVDSSDPDKVADVANSEPEDDGLNVAPETNVESEVEEVAATLSFIKDTPSTVTKDPFAFDFASYGGLKVLRQSHNNCWVTSTLVQLQLLGIVDDPAMELFSAGRVGPMVRKCYESQKAILGSLGDVSACLESLTKDLHTLKITCSVVCGCGTGERIYDGCAFRMTPTLEPFPYGACAQCAQVLMHTFKSIVGTGIFCRDTTALSLDSLVVKPLCAAAFIGKDSGHYVTNFYDAAMAIDGYGRHQIKYDTLNTICVKDVNWTAPFVPDVEPVLEPVVKPFYSYKNVDFYQGDFSDLVKLPCDFVVNAANENLSHGGGIAKAIDVYTKGMLQKCSNDYIKAHGPIKVGRGVMLEALGLKVFNVVGPRKGKHAPELLVKAYKSVFANSGVALTPLISVGIFSVPLEESLSAFLACVGDRHCKCFCYSDKEREAIINYMDGLVDAIFKDALVDTTPVQEDVQQVSQKPVLPNFEPFRIEGAHAFYECNPEGLMSLGADKLVLFTNSNLDFCSVGKCLNNVTGGALLEAINVFKKSNKTVPAGNCVTFECADMISITMVVLPSDGDANYDKNYARAVVKVSKLKGKLLLAVGDATLYSKLSHLSVVGFVSTPDDVERFYANKSVVIKVTEDTRSVKAVKVESTVTYGQQIGPCLVNDTVVTDNKPVVADVVAKVVPSANWDSHYGFDKAGEFHMLDHTGFVFPSEVVNGRRVLKTTDNNCWVNVTCLQLQFARFRFKSAGLQAMWESYCTGDVAMFVHWLYWLTGVDKGQPSDSENALNMLSKYIVSAGSVTIERVTHDGCCCSKRVVTAPVVNASVLKLGVEDGLCPHGLNYIDKVVVVKGTTIVVNVGKPVVAPSHLFLKGVSYTTFLDNGNGVVGHYTVFDHDTGMVHDGDAFVPGDLNVSPVTNVVVSEQTAVVIKDPVKKVELDATKLLDTMHYASERFFSFGDFMSRNLITVFLYILSILGLCFRAFRKRDVKVLAGVPQRTGIILRKSVRYNAKALGVFFKLKLYWFKVLGKFSLGIYALYALLFMTIRFTPIGGPVCDDVVAGYANSSFDKNEYCNSVICKVCLYGYQELSDFSHTQVVWQHLRDPLIGNVMPFFYLAFLAIFGGVYVKAITLYFIFQYLNILGVFLGLQQSIWFLQLVPFDVFGDEIVVFFIVTRVLMFLKHVFLGCDKASCVACSKSARLKRVPVQTIFQGTSKSFYVHANGGSKFCKKHNFFCLNCDSYGPGCTFINDVIATEVGNVVKLNVLPTGPATILIDKVEFSNGFYYLYSGDTFWKYNFDITDSKYTCKESLKNCSIITDFIVFNNNGSNVNQVKNACVYFSQMLCKPVKLVDSALLASLSVDFGASLHSAFVSVLSNSFGKDLSSCNDMQDCKSTLGFDDVPLDTFNAAVAEAHRYDVLLTDMSFNNFTTSYAKPEEKFPVHDIATCMRVGAKIVNHNVLVKDSIPVVWLVRDFIALSEETRKYIIRTTKVKGITFMLTFNDCRMHTTIPTVCIANKKGAGLPSFSKVKKFFWFLCLFMVAVFFALSFLDFSTQVSSDSDYDFKYIESGQLKTFDNPLSCVHNVFSNFDQWHDAKFGFTPVNNPSCPIVVGVSDEARTVPGIPAGVYLAGKTLVFAINTIFGTSGLCFDASGVADKGACIFNSACTTLSGLGGTAVYCYKNGLVEGAKLYSELAPHSYYKMVDGNAVSLPEIISRGFGIRTIRTKAMTYCRVGQCVQSAEGVCFGADRFFVYNAESGSDFVCGTGLFTLLMNVISVFSKTVPVTVLSGQILFNCIIAFAAVAVCFLFTKFKRMFGDMSVGVFTVGACTLLNNVSYIVTQNTLGMLGYATLYFLCTKGVRYMWIWHLGFLISYILIAPWWVLMVYAFSAIFEFMPNLFKLKVSTQLFEGDKFVGSFENAAAGTFVLDMHAYERLANSISTEKLRQYASTYNKYKYYSGSASEADYRLACFAHLAKAMMDYASNHNDTLYTPPTVSYNSTLQAGLRKMAQPSGVVEKCIVRVCYGNMALNGLWLGDTVMCPRHVIASSTTSTIDYDYALSVLRLHNFSISSGNVFLGVVGVTMRGALLQIKVNQNNVHTPKYTYRTVRPGESFNILACYDGAAAGVYGVNMRSNYTIRGSFINGACGSPGYNINNGTVEFCYLHQLELGSGCHVGSDLDGVMYGGYEDQPTLQVEGASSLFTENVLAFLYAALINGSTWWLSSSRIAVDRFNEWAVHNGMTTVGNTDCFSILAAKTGVDVQRLLASIQSLHKNFGGKQILGYTSLTDEFTTGEVIRQMYGVNLQSGYVSRACRNVLLVGSFLTFFWSELVSYTKFFWVNPGYVTPMFACLSLLSSLLMFTLKHKTLFFQVFLIPALIVTSCINLAFDVEVYNYLAEHFDYHVSLMGFNAQGLVNIFVCFVVTILHGTYTWRFFNTPVSSVTYVVALMTAAYNYFYASDILSCAMTLFASVTGNWFVGAVCYKAAVYIALRFPTFVAIFGDIKSVMFCYLVLGYFTCCFYGILYWFNRFFKVSVGVYDYTVSAAEFKYMVANGLRAPTGTLDSLLLSAKLIGIGGERNIKISSVQSKLTDIKCSNVVLLGCLSSMNVSANSTEWAYCVDLHNKINLCNDPEKAQEMLLALLAFFLSKNSAFGLDDLLESYFNDNSMLQSVASTYVGLPSYVIYENARQQYEDAVNNGSPPQLVKQLRHAMNVAKSEFDREASTQRKLDRMAEQAAAQMYKEARAVNRKSKVVSAMHSLLFGMLRRLDMSSVDTILNLAKDGVVPLSVIPAVSATKLNIVTSDIDSYNRIQREGCVHYAGTIWNIIDIKDNDGKVVHVKEVTAQNAESLSWPLVLGCERIVKLQNNEIIPGKLKQRSIKAEGDGIVGEGKALYNNEGGRTFMYAFISDKPDLRVVKWEFDGGCNTIELEPPRKFLVDSPNGAQIKYLYFVRNLNTLRRGAVLGYIGATVRLQAGKQTEQAINSSLLTLCAFAVDPAKTYIDAVKSGHKPVGNCVKMLANGSGNGQAVTNGVEASTNQDSYGGASVCLYCRAHVEHPSMDGFCRLKGKYVQVPLGTVDPIRFVLENDVCKVCGCWLANGCTCDRSIMQSTDMAYLNEYGALVQLDYGLFKRVRGSSAARLEPCNGTDTQHVYRAFDIYNKDVACLGKFLKVNCVRLKNLDKHDAFYVVKRCTKSAMEHEQSIYSRLEKCGAVAEHDFFTWKDGRAIYGNVCRKDLTEYTMMDLCYALRNFDENNCDVLKSILIKVGACEESYFNNKVWFDPVENEDIHRVYALLGTIVSRAMLKCVKFCDAMVEQGIVGVVTLDNQDLNGDFYDFGDFTCSIKGMGIPICTSYYSYMMPVMGMTNCLASECFVKSDIFGEDFKSYDLLEYDFTEHKTALFNKYFKYWGLQYHPNCVDCSDEQCIVHCANFNTLFSTTIPITAFGPLCRKCWIDGVPLVTTAGYHFKQLGIVWNNDLNLHSSRLSINELLQFCSDPALLIASSPALVDQRTVCFSVAALGTGMTNQTVKPGHFNKEFYDFLLEQGFFSEGSELTLKHFFFAQKGDAAVKDFDYYRYNRPTVLDICQARVVYQIVQRYFDIYEGGCITAKEVVVTNLNKSAGYPLNKFGKAGLYYESLSYEEQDELYAYTKRNILPTMTQLNLKYAISGKERARTVGGVSLLSTMTTRQYHQKHLKSIVNTRGASVVIGTTKFYGGWDNMLKNLIDGVENPCLMGWDYPKCDRALPNMIRMISAMILGSKHTTCCSSTDRFFRLCNELAQVLTEVVYSNGGFYLKPGGTTSGDATTAYANSVFNIFQAVSANVNKLLSVDSNVCHNLEVKQLQRKLYECCYRSTTVDDQFVVEYYGYLRKHFSMMILSDDGVVCYNNDYASLGYVADLNAFKAVLYYQNNVFMSASKCWIEPDINKGPHEFCSQHTMQIVDKDGTYYLPYPDPSRILSAGVFVDDVVKTDAVVLLERYVSLAIDAYPLSKHENPEYKKVFYVLLDWVKHLYKTLNAGVLESFSVTLLEDSTAKFWDESFYANMYEKSAVLQSAGLCVVCGSQTVLRCGDCLRRPMLCTKCAYDHVIGTTHKFILAITPYVCCASDCGVNDVTKLYLGGLSYWCHEHKPRLAFPLCSAGNVFGLYKNSATGSPDVEDFNRIATSDWTDVSDYRLANDVKDSLRLFAAETIKAKEESVKSSYACATLHEVVGPKELLLKWEVGRPKPPLNRNSVFTCYHITKNTKFQIGEFVFEKAEYDNDAVTYKTTATTKLVPGMVFVLTSHNVQPLRAPTIANQERYSTIHKLHPAFNIPEAYSSLVPYYQLIGKQKITTIQGPPGSGKSHCVIGLGLYYPGARIVFTACSHAAVDSLCVKASTAYSNDKCSRIIPQRARVECYDGFKSNNTSAQYLFSTVNALPECNADIVVVDEVSMCTNYDLSVINQRISYRHVVYVGDPQQLPAPRVMISRGTLEPKDYNVVTQRMCALKPDVFLHKCYRCPAEIVRTVSEMVYENQFIPVHPDSKQCFKIFCKGNVQVDNGSSINRRQLDVVRMFLAKNPRWSKAVFISPYNSQNYVASRMLGLQIQTVDSSQGSEYDYVIYTQTSDTAHACNVNRFNVAITRAKKGILCIMCDRSLFDVLKFFELKLSDLQANEGCGLFKDCSRGDDLLPPSHANTFMSLADNFKTDQDLAVQIGVNGPIKYEHVISFMGFRFDINIPNHHTLFCTRDFAMRNVRGWLGFDVEGAHVVGSNVGTNVPLQLGFSNGVDFVVRPEGCVVTESGDYIKPVRARAPPGEQFAHLLPLLKRGQPWDVVRKRIVQMCSDYLANLSDILIFVLWAGGLELTTMRYFVKIGPSKSCDCGKVATCYNSALHTYCCFKHALGCDYLYNPYCIDIQQWGYKGSLSLNHHEHCNVHRNEHVASGDAIMTRCLAIHDCFVKNVDWSITYPFIGNEAVINKSGRIVQSHTMRSVLKLYNPKAIYDIGNPKGIRCAVTDAKWFCFDKNPTNSNVKTLEYDYITHGQFDGLCLFWNCNVDMYPEFSVVCRFDTRCRSPLNLEGCNGGSLYVNNHAFHTPAFDKRAFAKLKPMPFFFYDDTECDKLQDSINYVPLRASNCITKCNVGGAVCSKHCAMYHSYVNAYNTFTSAGFTIWVPTSFDTYNLWQTFSNNLQGLENIAFNVVKKGSFVGAEGELPVAVVNDKVLVRDGTVDTLVFTNKTSLPTNVAFELYAKRKVGLTPPITILRNLGVVCTSKCVIWDYEAERPLTTFTKDVCKYTDFEGDVCTLFDNSIVGSLERFSMTQNAVLMSLTAVKKLTGIKLTYGYLNGVPVNTHEDKPFTWYIYTRKNGKFEDYPDGYFTQGRTTADFSPRSDMEKDFLSMDMGLFINKYGLEDYGFEHVVYGDVSKTTLGGLHLLISQVRLACMGVLKIDEFVSSNDSTLKSCTVTYADNPSSKMVCTYMDLLLDDFVSILKSLDLSVVSKVHEVMVDCKMWRWMLWCKDHKLQTFYPQLQASEWKCGYSMPSIYKIQRMCLEPCNLYNYGAGIKLPDGIMFNVVKYTQLCQYLNSTTMCVPHHMRVLHLGAGSDKGVAPGTAVLRRWLPLDAIIVDNDSVDYVSDADYSVTGDCSTLYLSDKFDLVISDMYDGKIKSCDGENVSKEGFFPYINGVITEKLALGGTVAIKVTEFSWNKKLYELIQKFEYWTMFCTSVNTSSSEAFLIGVHYLGDFASGAVIDGNTMHANYIFWRNSTIMTMSYNSVLDLSKFNCKHKATVVINLKDSSISDVVLGLLKNGKLLVRNNDAICGFSNHLVNVNK</sequence>
<dbReference type="InterPro" id="IPR044309">
    <property type="entry name" value="NSP5_Mpro_alphaCoV"/>
</dbReference>
<dbReference type="PROSITE" id="PS51954">
    <property type="entry name" value="COV_N7_MTASE"/>
    <property type="match status" value="1"/>
</dbReference>
<feature type="domain" description="Peptidase C16" evidence="59">
    <location>
        <begin position="1691"/>
        <end position="1951"/>
    </location>
</feature>
<dbReference type="CDD" id="cd21830">
    <property type="entry name" value="alphaCoV_Nsp8"/>
    <property type="match status" value="1"/>
</dbReference>
<evidence type="ECO:0000256" key="21">
    <source>
        <dbReference type="ARBA" id="ARBA00022758"/>
    </source>
</evidence>
<feature type="active site" evidence="52">
    <location>
        <position position="5905"/>
    </location>
</feature>
<dbReference type="InterPro" id="IPR009461">
    <property type="entry name" value="NSP16_CoV-like"/>
</dbReference>
<dbReference type="CDD" id="cd21712">
    <property type="entry name" value="TM_Y_alphaCoV_Nsp3_C"/>
    <property type="match status" value="1"/>
</dbReference>
<comment type="catalytic activity">
    <reaction evidence="1">
        <text>Thiol-dependent hydrolysis of ester, thioester, amide, peptide and isopeptide bonds formed by the C-terminal Gly of ubiquitin (a 76-residue protein attached to proteins as an intracellular targeting signal).</text>
        <dbReference type="EC" id="3.4.19.12"/>
    </reaction>
</comment>
<comment type="catalytic activity">
    <reaction evidence="43">
        <text>uridylyl-uridylyl-ribonucleotide-RNA = a 3'-end uridylyl-2',3'-cyclophospho-uridine-RNA + a 5'-end dephospho-ribonucleoside-RNA</text>
        <dbReference type="Rhea" id="RHEA:67732"/>
        <dbReference type="Rhea" id="RHEA-COMP:13936"/>
        <dbReference type="Rhea" id="RHEA-COMP:17334"/>
        <dbReference type="Rhea" id="RHEA-COMP:17335"/>
        <dbReference type="ChEBI" id="CHEBI:138284"/>
        <dbReference type="ChEBI" id="CHEBI:173079"/>
        <dbReference type="ChEBI" id="CHEBI:173080"/>
    </reaction>
</comment>
<dbReference type="PROSITE" id="PS51961">
    <property type="entry name" value="AV_NSP11N_COV_NSP15M"/>
    <property type="match status" value="1"/>
</dbReference>
<dbReference type="InterPro" id="IPR043178">
    <property type="entry name" value="PLpro_thumb_sf_CoV"/>
</dbReference>
<dbReference type="PROSITE" id="PS51989">
    <property type="entry name" value="COV_NSP2_N"/>
    <property type="match status" value="1"/>
</dbReference>
<feature type="domain" description="NendoU" evidence="76">
    <location>
        <begin position="6351"/>
        <end position="6491"/>
    </location>
</feature>
<dbReference type="CDD" id="cd21588">
    <property type="entry name" value="alphaCoV_RdRp"/>
    <property type="match status" value="1"/>
</dbReference>
<evidence type="ECO:0000256" key="8">
    <source>
        <dbReference type="ARBA" id="ARBA00022484"/>
    </source>
</evidence>
<evidence type="ECO:0000256" key="12">
    <source>
        <dbReference type="ARBA" id="ARBA00022662"/>
    </source>
</evidence>
<dbReference type="Pfam" id="PF13604">
    <property type="entry name" value="AAA_30"/>
    <property type="match status" value="1"/>
</dbReference>
<dbReference type="CDD" id="cd23527">
    <property type="entry name" value="capping_2-OMTase_alphaCoV_Nsp16"/>
    <property type="match status" value="1"/>
</dbReference>
<dbReference type="InterPro" id="IPR043608">
    <property type="entry name" value="CoV_NSP15_M"/>
</dbReference>
<dbReference type="InterPro" id="IPR013016">
    <property type="entry name" value="Peptidase_C16_CoV"/>
</dbReference>
<keyword evidence="22 54" id="KW-0255">Endonuclease</keyword>
<evidence type="ECO:0000256" key="47">
    <source>
        <dbReference type="ARBA" id="ARBA00047995"/>
    </source>
</evidence>
<dbReference type="Pfam" id="PF19218">
    <property type="entry name" value="CoV_NSP3_C"/>
    <property type="match status" value="1"/>
</dbReference>
<dbReference type="Pfam" id="PF16348">
    <property type="entry name" value="CoV_NSP4_C"/>
    <property type="match status" value="1"/>
</dbReference>
<dbReference type="PROSITE" id="PS51951">
    <property type="entry name" value="COV_NSP9_SSRNA_BD"/>
    <property type="match status" value="1"/>
</dbReference>
<feature type="domain" description="CoV Nsp2 middle" evidence="81">
    <location>
        <begin position="383"/>
        <end position="776"/>
    </location>
</feature>
<feature type="domain" description="(+)RNA virus helicase C-terminal" evidence="63">
    <location>
        <begin position="5289"/>
        <end position="5650"/>
    </location>
</feature>
<dbReference type="InterPro" id="IPR037230">
    <property type="entry name" value="NSP8_sf_CoV"/>
</dbReference>
<dbReference type="InterPro" id="IPR043615">
    <property type="entry name" value="NSP2_N_CoV"/>
</dbReference>
<evidence type="ECO:0000256" key="42">
    <source>
        <dbReference type="ARBA" id="ARBA00023280"/>
    </source>
</evidence>
<keyword evidence="14 53" id="KW-0808">Transferase</keyword>
<dbReference type="Pfam" id="PF20633">
    <property type="entry name" value="CoV_NSP13_stalk"/>
    <property type="match status" value="1"/>
</dbReference>
<dbReference type="SUPFAM" id="SSF142877">
    <property type="entry name" value="EndoU-like"/>
    <property type="match status" value="1"/>
</dbReference>
<dbReference type="InterPro" id="IPR036499">
    <property type="entry name" value="NSP9_sf_CoV"/>
</dbReference>
<dbReference type="GO" id="GO:0003724">
    <property type="term" value="F:RNA helicase activity"/>
    <property type="evidence" value="ECO:0007669"/>
    <property type="project" value="UniProtKB-EC"/>
</dbReference>
<feature type="domain" description="Macro" evidence="60">
    <location>
        <begin position="1286"/>
        <end position="1465"/>
    </location>
</feature>
<dbReference type="InterPro" id="IPR044353">
    <property type="entry name" value="Nsp3_Ubl2_dom_CoV"/>
</dbReference>
<evidence type="ECO:0000256" key="57">
    <source>
        <dbReference type="SAM" id="MobiDB-lite"/>
    </source>
</evidence>
<dbReference type="GO" id="GO:0019082">
    <property type="term" value="P:viral protein processing"/>
    <property type="evidence" value="ECO:0007669"/>
    <property type="project" value="InterPro"/>
</dbReference>
<evidence type="ECO:0000256" key="32">
    <source>
        <dbReference type="ARBA" id="ARBA00022876"/>
    </source>
</evidence>
<dbReference type="Gene3D" id="1.10.8.1190">
    <property type="match status" value="2"/>
</dbReference>
<feature type="active site" evidence="52">
    <location>
        <position position="5730"/>
    </location>
</feature>
<dbReference type="SUPFAM" id="SSF140367">
    <property type="entry name" value="Coronavirus NSP7-like"/>
    <property type="match status" value="1"/>
</dbReference>
<evidence type="ECO:0000259" key="65">
    <source>
        <dbReference type="PROSITE" id="PS51944"/>
    </source>
</evidence>
<dbReference type="Proteomes" id="UP000153418">
    <property type="component" value="Genome"/>
</dbReference>
<evidence type="ECO:0000256" key="39">
    <source>
        <dbReference type="ARBA" id="ARBA00023157"/>
    </source>
</evidence>
<evidence type="ECO:0000256" key="44">
    <source>
        <dbReference type="ARBA" id="ARBA00043918"/>
    </source>
</evidence>
<dbReference type="InterPro" id="IPR047570">
    <property type="entry name" value="NSP12_IF_CoV"/>
</dbReference>
<dbReference type="Pfam" id="PF08710">
    <property type="entry name" value="CoV_NSP9"/>
    <property type="match status" value="1"/>
</dbReference>
<dbReference type="EMBL" id="KJ645635">
    <property type="protein sequence ID" value="AID56666.1"/>
    <property type="molecule type" value="Genomic_RNA"/>
</dbReference>
<evidence type="ECO:0000256" key="51">
    <source>
        <dbReference type="PROSITE-ProRule" id="PRU01296"/>
    </source>
</evidence>
<dbReference type="InterPro" id="IPR048672">
    <property type="entry name" value="NSP13_ZBD_CoV"/>
</dbReference>
<dbReference type="InterPro" id="IPR001205">
    <property type="entry name" value="RNA-dir_pol_C"/>
</dbReference>
<comment type="caution">
    <text evidence="55">Lacks conserved residue(s) required for the propagation of feature annotation.</text>
</comment>
<dbReference type="InterPro" id="IPR046443">
    <property type="entry name" value="a/bCoV_NSP1_glob"/>
</dbReference>
<evidence type="ECO:0000259" key="72">
    <source>
        <dbReference type="PROSITE" id="PS51952"/>
    </source>
</evidence>
<dbReference type="FunFam" id="3.40.50.300:FF:001139">
    <property type="entry name" value="Orf1ab polyprotein"/>
    <property type="match status" value="1"/>
</dbReference>
<dbReference type="Gene3D" id="2.40.10.10">
    <property type="entry name" value="Trypsin-like serine proteases"/>
    <property type="match status" value="2"/>
</dbReference>
<feature type="transmembrane region" description="Helical" evidence="58">
    <location>
        <begin position="2859"/>
        <end position="2887"/>
    </location>
</feature>
<evidence type="ECO:0000259" key="63">
    <source>
        <dbReference type="PROSITE" id="PS51657"/>
    </source>
</evidence>
<dbReference type="PROSITE" id="PS51944">
    <property type="entry name" value="COV_NSP3D_UBL"/>
    <property type="match status" value="1"/>
</dbReference>
<dbReference type="Pfam" id="PF19211">
    <property type="entry name" value="CoV_NSP2_N"/>
    <property type="match status" value="1"/>
</dbReference>
<feature type="domain" description="3Ecto" evidence="84">
    <location>
        <begin position="2038"/>
        <end position="2102"/>
    </location>
</feature>
<feature type="active site" evidence="54">
    <location>
        <position position="6396"/>
    </location>
</feature>
<dbReference type="Pfam" id="PF13087">
    <property type="entry name" value="AAA_12"/>
    <property type="match status" value="1"/>
</dbReference>
<evidence type="ECO:0000256" key="49">
    <source>
        <dbReference type="PROSITE-ProRule" id="PRU00444"/>
    </source>
</evidence>
<dbReference type="CDD" id="cd21514">
    <property type="entry name" value="alphaCoV_Nsp2_HCoV-229E-like"/>
    <property type="match status" value="1"/>
</dbReference>
<dbReference type="GO" id="GO:0016829">
    <property type="term" value="F:lyase activity"/>
    <property type="evidence" value="ECO:0007669"/>
    <property type="project" value="UniProtKB-KW"/>
</dbReference>
<dbReference type="GO" id="GO:0003723">
    <property type="term" value="F:RNA binding"/>
    <property type="evidence" value="ECO:0007669"/>
    <property type="project" value="UniProtKB-KW"/>
</dbReference>
<dbReference type="SUPFAM" id="SSF143076">
    <property type="entry name" value="Coronavirus NSP8-like"/>
    <property type="match status" value="1"/>
</dbReference>
<keyword evidence="21" id="KW-0688">Ribosomal frameshifting</keyword>
<keyword evidence="19" id="KW-0677">Repeat</keyword>
<dbReference type="CDD" id="cd21409">
    <property type="entry name" value="1B_cv_Nsp13-like"/>
    <property type="match status" value="1"/>
</dbReference>
<reference evidence="86 87" key="1">
    <citation type="journal article" date="2014" name="Emerg. Infect. Dis.">
        <title>Distinct characteristics and complex evolution of PEDV strains, North America, May 2013-February 2014.</title>
        <authorList>
            <person name="Vlasova A.N."/>
            <person name="Marthaler D."/>
            <person name="Wang Q."/>
            <person name="Culhane M.R."/>
            <person name="Rossow K.D."/>
            <person name="Rovira A."/>
            <person name="Collins J."/>
            <person name="Saif L.J."/>
        </authorList>
    </citation>
    <scope>NUCLEOTIDE SEQUENCE [LARGE SCALE GENOMIC DNA]</scope>
    <source>
        <strain evidence="86">USA/Indiana12.83/2013</strain>
    </source>
</reference>
<dbReference type="InterPro" id="IPR046440">
    <property type="entry name" value="AV_NSP11N_COV_NSP15M"/>
</dbReference>
<dbReference type="Pfam" id="PF05409">
    <property type="entry name" value="Peptidase_C30"/>
    <property type="match status" value="1"/>
</dbReference>
<evidence type="ECO:0000256" key="45">
    <source>
        <dbReference type="ARBA" id="ARBA00043928"/>
    </source>
</evidence>
<dbReference type="InterPro" id="IPR046436">
    <property type="entry name" value="NIV_EXON"/>
</dbReference>
<evidence type="ECO:0000313" key="86">
    <source>
        <dbReference type="EMBL" id="AID56666.1"/>
    </source>
</evidence>
<feature type="domain" description="NiRAN" evidence="67">
    <location>
        <begin position="4120"/>
        <end position="4369"/>
    </location>
</feature>
<evidence type="ECO:0000256" key="25">
    <source>
        <dbReference type="ARBA" id="ARBA00022801"/>
    </source>
</evidence>
<keyword evidence="30" id="KW-0067">ATP-binding</keyword>
<dbReference type="PROSITE" id="PS51653">
    <property type="entry name" value="CV_ZBD"/>
    <property type="match status" value="1"/>
</dbReference>
<dbReference type="PROSITE" id="PS51962">
    <property type="entry name" value="COV_NSP1"/>
    <property type="match status" value="1"/>
</dbReference>
<evidence type="ECO:0000256" key="17">
    <source>
        <dbReference type="ARBA" id="ARBA00022722"/>
    </source>
</evidence>
<evidence type="ECO:0000259" key="74">
    <source>
        <dbReference type="PROSITE" id="PS51954"/>
    </source>
</evidence>
<evidence type="ECO:0000256" key="11">
    <source>
        <dbReference type="ARBA" id="ARBA00022632"/>
    </source>
</evidence>
<keyword evidence="18 55" id="KW-0479">Metal-binding</keyword>
<dbReference type="Pfam" id="PF06460">
    <property type="entry name" value="CoV_Methyltr_2"/>
    <property type="match status" value="1"/>
</dbReference>
<dbReference type="InterPro" id="IPR041679">
    <property type="entry name" value="DNA2/NAM7-like_C"/>
</dbReference>
<feature type="domain" description="Nsp4C" evidence="66">
    <location>
        <begin position="2902"/>
        <end position="2997"/>
    </location>
</feature>
<evidence type="ECO:0000259" key="62">
    <source>
        <dbReference type="PROSITE" id="PS51653"/>
    </source>
</evidence>
<accession>A0A075EAS0</accession>
<dbReference type="InterPro" id="IPR048673">
    <property type="entry name" value="NSP13_stalk_CoV"/>
</dbReference>
<dbReference type="GO" id="GO:0008242">
    <property type="term" value="F:omega peptidase activity"/>
    <property type="evidence" value="ECO:0007669"/>
    <property type="project" value="InterPro"/>
</dbReference>
<evidence type="ECO:0000256" key="16">
    <source>
        <dbReference type="ARBA" id="ARBA00022695"/>
    </source>
</evidence>
<evidence type="ECO:0000259" key="68">
    <source>
        <dbReference type="PROSITE" id="PS51948"/>
    </source>
</evidence>
<comment type="cofactor">
    <cofactor evidence="2">
        <name>Mn(2+)</name>
        <dbReference type="ChEBI" id="CHEBI:29035"/>
    </cofactor>
</comment>
<keyword evidence="12" id="KW-1130">Modulation of host ubiquitin pathway by virus</keyword>
<evidence type="ECO:0000259" key="78">
    <source>
        <dbReference type="PROSITE" id="PS51961"/>
    </source>
</evidence>
<keyword evidence="40" id="KW-1035">Host cytoplasm</keyword>
<dbReference type="InterPro" id="IPR043502">
    <property type="entry name" value="DNA/RNA_pol_sf"/>
</dbReference>
<dbReference type="InterPro" id="IPR050534">
    <property type="entry name" value="Coronavir_polyprotein_1ab"/>
</dbReference>
<evidence type="ECO:0000256" key="46">
    <source>
        <dbReference type="ARBA" id="ARBA00047984"/>
    </source>
</evidence>
<dbReference type="GO" id="GO:0004197">
    <property type="term" value="F:cysteine-type endopeptidase activity"/>
    <property type="evidence" value="ECO:0007669"/>
    <property type="project" value="InterPro"/>
</dbReference>
<keyword evidence="9" id="KW-0945">Host-virus interaction</keyword>
<dbReference type="GO" id="GO:0039520">
    <property type="term" value="P:symbiont-mediated activation of host autophagy"/>
    <property type="evidence" value="ECO:0007669"/>
    <property type="project" value="UniProtKB-KW"/>
</dbReference>
<dbReference type="CDD" id="cd21731">
    <property type="entry name" value="alphaCoV_PLPro"/>
    <property type="match status" value="1"/>
</dbReference>
<evidence type="ECO:0000256" key="43">
    <source>
        <dbReference type="ARBA" id="ARBA00024600"/>
    </source>
</evidence>
<dbReference type="InterPro" id="IPR037204">
    <property type="entry name" value="NSP7_sf_CoV"/>
</dbReference>
<evidence type="ECO:0000259" key="77">
    <source>
        <dbReference type="PROSITE" id="PS51960"/>
    </source>
</evidence>
<dbReference type="Gene3D" id="3.30.70.3540">
    <property type="entry name" value="Nsp8 replicase, head domain"/>
    <property type="match status" value="1"/>
</dbReference>
<dbReference type="GO" id="GO:0044172">
    <property type="term" value="C:host cell endoplasmic reticulum-Golgi intermediate compartment"/>
    <property type="evidence" value="ECO:0007669"/>
    <property type="project" value="UniProtKB-SubCell"/>
</dbReference>
<feature type="domain" description="CoV Nsp1 globular" evidence="79">
    <location>
        <begin position="2"/>
        <end position="109"/>
    </location>
</feature>
<evidence type="ECO:0000256" key="55">
    <source>
        <dbReference type="PROSITE-ProRule" id="PRU01336"/>
    </source>
</evidence>
<dbReference type="InterPro" id="IPR047573">
    <property type="entry name" value="CoV_NSP2_M"/>
</dbReference>
<dbReference type="PROSITE" id="PS51953">
    <property type="entry name" value="NIV_EXON"/>
    <property type="match status" value="1"/>
</dbReference>
<dbReference type="InterPro" id="IPR044330">
    <property type="entry name" value="NSP15_alpha_betaCoV_N"/>
</dbReference>
<dbReference type="CDD" id="cd21660">
    <property type="entry name" value="alphaCoV_Nsp14"/>
    <property type="match status" value="1"/>
</dbReference>
<feature type="transmembrane region" description="Helical" evidence="58">
    <location>
        <begin position="2787"/>
        <end position="2804"/>
    </location>
</feature>
<dbReference type="InterPro" id="IPR046441">
    <property type="entry name" value="RdRp_CoV"/>
</dbReference>
<feature type="domain" description="Nsp12 RNA-dependent RNA polymerase" evidence="68">
    <location>
        <begin position="4474"/>
        <end position="5041"/>
    </location>
</feature>
<dbReference type="InterPro" id="IPR043174">
    <property type="entry name" value="NSP15_middle_sf"/>
</dbReference>
<dbReference type="CDD" id="cd21401">
    <property type="entry name" value="ZBD_cv_Nsp13-like"/>
    <property type="match status" value="1"/>
</dbReference>
<keyword evidence="31" id="KW-1043">Host membrane</keyword>
<dbReference type="Pfam" id="PF06471">
    <property type="entry name" value="CoV_ExoN"/>
    <property type="match status" value="1"/>
</dbReference>
<dbReference type="InterPro" id="IPR043610">
    <property type="entry name" value="NSP6_CoV"/>
</dbReference>
<keyword evidence="11" id="KW-1090">Inhibition of host innate immune response by virus</keyword>
<dbReference type="GO" id="GO:0043139">
    <property type="term" value="F:5'-3' DNA helicase activity"/>
    <property type="evidence" value="ECO:0007669"/>
    <property type="project" value="TreeGrafter"/>
</dbReference>
<evidence type="ECO:0000259" key="70">
    <source>
        <dbReference type="PROSITE" id="PS51950"/>
    </source>
</evidence>
<evidence type="ECO:0000259" key="67">
    <source>
        <dbReference type="PROSITE" id="PS51947"/>
    </source>
</evidence>
<dbReference type="InterPro" id="IPR027417">
    <property type="entry name" value="P-loop_NTPase"/>
</dbReference>
<keyword evidence="20" id="KW-0547">Nucleotide-binding</keyword>
<dbReference type="Gene3D" id="1.10.8.370">
    <property type="entry name" value="nsp7 replicase"/>
    <property type="match status" value="1"/>
</dbReference>
<feature type="transmembrane region" description="Helical" evidence="58">
    <location>
        <begin position="2025"/>
        <end position="2044"/>
    </location>
</feature>
<evidence type="ECO:0000256" key="54">
    <source>
        <dbReference type="PROSITE-ProRule" id="PRU01303"/>
    </source>
</evidence>
<keyword evidence="7" id="KW-1113">Inhibition of host RLR pathway by virus</keyword>
<dbReference type="CDD" id="cd21901">
    <property type="entry name" value="alpha_betaCoV_Nsp10"/>
    <property type="match status" value="1"/>
</dbReference>
<keyword evidence="29 52" id="KW-0269">Exonuclease</keyword>
<dbReference type="InterPro" id="IPR043612">
    <property type="entry name" value="CoV_NSP4_N"/>
</dbReference>
<dbReference type="GO" id="GO:0019079">
    <property type="term" value="P:viral genome replication"/>
    <property type="evidence" value="ECO:0007669"/>
    <property type="project" value="InterPro"/>
</dbReference>
<dbReference type="GO" id="GO:0075523">
    <property type="term" value="P:viral translational frameshifting"/>
    <property type="evidence" value="ECO:0007669"/>
    <property type="project" value="UniProtKB-KW"/>
</dbReference>
<dbReference type="InterPro" id="IPR014822">
    <property type="entry name" value="NSP9_CoV"/>
</dbReference>
<feature type="domain" description="Nsp12 Interface" evidence="85">
    <location>
        <begin position="4375"/>
        <end position="4473"/>
    </location>
</feature>
<feature type="transmembrane region" description="Helical" evidence="58">
    <location>
        <begin position="3431"/>
        <end position="3449"/>
    </location>
</feature>
<dbReference type="Gene3D" id="3.40.220.10">
    <property type="entry name" value="Leucine Aminopeptidase, subunit E, domain 1"/>
    <property type="match status" value="1"/>
</dbReference>
<dbReference type="Pfam" id="PF19216">
    <property type="entry name" value="CoV_NSP15_M"/>
    <property type="match status" value="1"/>
</dbReference>
<feature type="domain" description="N7-MTase" evidence="74">
    <location>
        <begin position="5933"/>
        <end position="6154"/>
    </location>
</feature>
<evidence type="ECO:0000256" key="53">
    <source>
        <dbReference type="PROSITE-ProRule" id="PRU01299"/>
    </source>
</evidence>
<dbReference type="InterPro" id="IPR043472">
    <property type="entry name" value="Macro_dom-like"/>
</dbReference>
<protein>
    <recommendedName>
        <fullName evidence="56">ORF1ab polyprotein</fullName>
    </recommendedName>
</protein>
<comment type="function">
    <text evidence="44">RNA-directed RNA polymerase that catalyzes the transcription of viral genomic and subgenomic RNAs. Acts in complex with nsp7 and nsp8 to transcribe both the minus and positive strands of genomic RNA. The kinase-like NiRAN domain of NSP12 attaches one or more nucleotides to the amino terminus of NSP9, forming a covalent RNA-protein intermediate that serves as transcription/replication primer. Subgenomic RNAs (sgRNAs) are formed by discontinuous transcription: The polymerase has the ability to pause at transcription-regulating sequences (TRS) and jump to the leader TRS, resulting in a major deletion. This creates a series of subgenomic RNAs that are replicated, transcribed and translated. In addition, Nsp12 is a subunit of the viral RNA capping enzyme that catalyzes the RNA guanylyltransferase reaction for genomic and sub-genomic RNAs. Subsequently, the NiRAN domain transfers RNA to GDP, and forms the core cap structure GpppA-RNA.</text>
</comment>
<dbReference type="CDD" id="cd21558">
    <property type="entry name" value="alphaCoV-Nsp6"/>
    <property type="match status" value="1"/>
</dbReference>
<feature type="region of interest" description="ZF1" evidence="55">
    <location>
        <begin position="2180"/>
        <end position="2193"/>
    </location>
</feature>
<dbReference type="Gene3D" id="3.30.160.820">
    <property type="entry name" value="Nsp15 N-terminal domain-like"/>
    <property type="match status" value="1"/>
</dbReference>
<dbReference type="GO" id="GO:0039648">
    <property type="term" value="P:symbiont-mediated perturbation of host ubiquitin-like protein modification"/>
    <property type="evidence" value="ECO:0007669"/>
    <property type="project" value="UniProtKB-KW"/>
</dbReference>
<dbReference type="InterPro" id="IPR044322">
    <property type="entry name" value="NSP15_M_alpha_beta_CoV"/>
</dbReference>
<feature type="transmembrane region" description="Helical" evidence="58">
    <location>
        <begin position="2165"/>
        <end position="2185"/>
    </location>
</feature>
<feature type="domain" description="ExoN/MTase coactivator" evidence="72">
    <location>
        <begin position="3966"/>
        <end position="4103"/>
    </location>
</feature>
<feature type="region of interest" description="Disordered" evidence="57">
    <location>
        <begin position="1013"/>
        <end position="1035"/>
    </location>
</feature>
<dbReference type="PROSITE" id="PS51992">
    <property type="entry name" value="COV_NSP3_Y"/>
    <property type="match status" value="1"/>
</dbReference>
<comment type="catalytic activity">
    <reaction evidence="48">
        <text>a 5'-end (N(7)-methyl 5'-triphosphoguanosine)-ribonucleoside in mRNA + S-adenosyl-L-methionine = a 5'-end (N(7)-methyl 5'-triphosphoguanosine)-(2'-O-methyl-ribonucleoside) in mRNA + S-adenosyl-L-homocysteine + H(+)</text>
        <dbReference type="Rhea" id="RHEA:67020"/>
        <dbReference type="Rhea" id="RHEA-COMP:17167"/>
        <dbReference type="Rhea" id="RHEA-COMP:17168"/>
        <dbReference type="ChEBI" id="CHEBI:15378"/>
        <dbReference type="ChEBI" id="CHEBI:57856"/>
        <dbReference type="ChEBI" id="CHEBI:59789"/>
        <dbReference type="ChEBI" id="CHEBI:156461"/>
        <dbReference type="ChEBI" id="CHEBI:167609"/>
        <dbReference type="EC" id="2.1.1.57"/>
    </reaction>
</comment>
<dbReference type="Pfam" id="PF19219">
    <property type="entry name" value="CoV_NSP15_N"/>
    <property type="match status" value="1"/>
</dbReference>
<dbReference type="PROSITE" id="PS51955">
    <property type="entry name" value="NIV_2_O_MTASE"/>
    <property type="match status" value="1"/>
</dbReference>
<evidence type="ECO:0000256" key="33">
    <source>
        <dbReference type="ARBA" id="ARBA00022884"/>
    </source>
</evidence>
<feature type="domain" description="CoV Nsp3 Y" evidence="83">
    <location>
        <begin position="2176"/>
        <end position="2516"/>
    </location>
</feature>
<dbReference type="FunFam" id="3.40.50.300:FF:001105">
    <property type="entry name" value="Orf1ab polyprotein"/>
    <property type="match status" value="1"/>
</dbReference>
<dbReference type="CDD" id="cd21875">
    <property type="entry name" value="PEDV-like_alphaCoV_Nsp1"/>
    <property type="match status" value="1"/>
</dbReference>
<dbReference type="PROSITE" id="PS51958">
    <property type="entry name" value="NENDOU"/>
    <property type="match status" value="1"/>
</dbReference>
<comment type="catalytic activity">
    <reaction evidence="46">
        <text>ATP + H2O = ADP + phosphate + H(+)</text>
        <dbReference type="Rhea" id="RHEA:13065"/>
        <dbReference type="ChEBI" id="CHEBI:15377"/>
        <dbReference type="ChEBI" id="CHEBI:15378"/>
        <dbReference type="ChEBI" id="CHEBI:30616"/>
        <dbReference type="ChEBI" id="CHEBI:43474"/>
        <dbReference type="ChEBI" id="CHEBI:456216"/>
        <dbReference type="EC" id="3.6.4.13"/>
    </reaction>
</comment>
<evidence type="ECO:0000256" key="13">
    <source>
        <dbReference type="ARBA" id="ARBA00022670"/>
    </source>
</evidence>
<keyword evidence="16" id="KW-0548">Nucleotidyltransferase</keyword>
<dbReference type="InterPro" id="IPR044401">
    <property type="entry name" value="NSP15_NendoU_CoV"/>
</dbReference>
<dbReference type="Pfam" id="PF08717">
    <property type="entry name" value="CoV_NSP8"/>
    <property type="match status" value="1"/>
</dbReference>
<feature type="active site" evidence="54">
    <location>
        <position position="6437"/>
    </location>
</feature>
<evidence type="ECO:0000259" key="80">
    <source>
        <dbReference type="PROSITE" id="PS51989"/>
    </source>
</evidence>
<evidence type="ECO:0000256" key="1">
    <source>
        <dbReference type="ARBA" id="ARBA00000707"/>
    </source>
</evidence>
<dbReference type="PROSITE" id="PS51947">
    <property type="entry name" value="NIRAN"/>
    <property type="match status" value="1"/>
</dbReference>
<feature type="region of interest" description="Y4" evidence="55">
    <location>
        <begin position="2415"/>
        <end position="2516"/>
    </location>
</feature>
<evidence type="ECO:0000313" key="87">
    <source>
        <dbReference type="Proteomes" id="UP000153418"/>
    </source>
</evidence>
<dbReference type="CDD" id="cd21171">
    <property type="entry name" value="NTD_alpha_betaCoV_Nsp15-like"/>
    <property type="match status" value="1"/>
</dbReference>
<dbReference type="PROSITE" id="PS51990">
    <property type="entry name" value="COV_NSP2_M"/>
    <property type="match status" value="1"/>
</dbReference>
<feature type="domain" description="Nsp9 ssRNA-binding" evidence="71">
    <location>
        <begin position="3858"/>
        <end position="3965"/>
    </location>
</feature>
<dbReference type="InterPro" id="IPR018995">
    <property type="entry name" value="RNA_synth_NSP10_CoV"/>
</dbReference>
<keyword evidence="35" id="KW-0693">Viral RNA replication</keyword>
<dbReference type="PROSITE" id="PS51948">
    <property type="entry name" value="COV_NSP12_RDRP"/>
    <property type="match status" value="1"/>
</dbReference>
<dbReference type="CDD" id="cd21897">
    <property type="entry name" value="alphaCoV_Nsp9"/>
    <property type="match status" value="1"/>
</dbReference>
<dbReference type="InterPro" id="IPR046438">
    <property type="entry name" value="NIV_2_O_MTASE"/>
</dbReference>
<evidence type="ECO:0000259" key="73">
    <source>
        <dbReference type="PROSITE" id="PS51953"/>
    </source>
</evidence>
<evidence type="ECO:0000256" key="48">
    <source>
        <dbReference type="ARBA" id="ARBA00049042"/>
    </source>
</evidence>
<keyword evidence="24" id="KW-0833">Ubl conjugation pathway</keyword>
<evidence type="ECO:0000259" key="85">
    <source>
        <dbReference type="PROSITE" id="PS52000"/>
    </source>
</evidence>
<keyword evidence="37" id="KW-1072">Activation of host autophagy by virus</keyword>
<dbReference type="GO" id="GO:0004519">
    <property type="term" value="F:endonuclease activity"/>
    <property type="evidence" value="ECO:0007669"/>
    <property type="project" value="UniProtKB-UniRule"/>
</dbReference>
<dbReference type="InterPro" id="IPR027351">
    <property type="entry name" value="(+)RNA_virus_helicase_core_dom"/>
</dbReference>
<dbReference type="CDD" id="cd21826">
    <property type="entry name" value="alphaCoV_Nsp7"/>
    <property type="match status" value="1"/>
</dbReference>
<dbReference type="Gene3D" id="6.10.140.2090">
    <property type="match status" value="1"/>
</dbReference>
<keyword evidence="17 52" id="KW-0540">Nuclease</keyword>
<evidence type="ECO:0000256" key="15">
    <source>
        <dbReference type="ARBA" id="ARBA00022692"/>
    </source>
</evidence>
<dbReference type="InterPro" id="IPR044343">
    <property type="entry name" value="NSP13_1B_dom_CoV"/>
</dbReference>
<feature type="domain" description="CoV Nsp2 C-terminal" evidence="82">
    <location>
        <begin position="778"/>
        <end position="895"/>
    </location>
</feature>
<dbReference type="InterPro" id="IPR009469">
    <property type="entry name" value="RdRp_N_CoV"/>
</dbReference>
<dbReference type="Pfam" id="PF08716">
    <property type="entry name" value="CoV_NSP7"/>
    <property type="match status" value="1"/>
</dbReference>
<evidence type="ECO:0000256" key="20">
    <source>
        <dbReference type="ARBA" id="ARBA00022741"/>
    </source>
</evidence>
<dbReference type="PROSITE" id="PS51154">
    <property type="entry name" value="MACRO"/>
    <property type="match status" value="1"/>
</dbReference>
<feature type="domain" description="AV-Nsp11N/CoV-Nsp15M" evidence="78">
    <location>
        <begin position="6217"/>
        <end position="6334"/>
    </location>
</feature>
<dbReference type="InterPro" id="IPR044371">
    <property type="entry name" value="Macro_X_NSP3-like"/>
</dbReference>
<dbReference type="InterPro" id="IPR002589">
    <property type="entry name" value="Macro_dom"/>
</dbReference>
<keyword evidence="36 58" id="KW-1133">Transmembrane helix</keyword>
<evidence type="ECO:0000259" key="66">
    <source>
        <dbReference type="PROSITE" id="PS51946"/>
    </source>
</evidence>
<evidence type="ECO:0000256" key="3">
    <source>
        <dbReference type="ARBA" id="ARBA00004301"/>
    </source>
</evidence>
<dbReference type="CDD" id="cd21665">
    <property type="entry name" value="alphaCoV_Nsp5_Mpro"/>
    <property type="match status" value="1"/>
</dbReference>
<dbReference type="InterPro" id="IPR014829">
    <property type="entry name" value="NSP8_CoV"/>
</dbReference>
<evidence type="ECO:0000259" key="71">
    <source>
        <dbReference type="PROSITE" id="PS51951"/>
    </source>
</evidence>
<dbReference type="GO" id="GO:0000175">
    <property type="term" value="F:3'-5'-RNA exonuclease activity"/>
    <property type="evidence" value="ECO:0007669"/>
    <property type="project" value="InterPro"/>
</dbReference>
<dbReference type="InterPro" id="IPR043613">
    <property type="entry name" value="CoV_NSP2_C"/>
</dbReference>
<feature type="domain" description="ExoN" evidence="73">
    <location>
        <begin position="5710"/>
        <end position="5924"/>
    </location>
</feature>
<dbReference type="InterPro" id="IPR009466">
    <property type="entry name" value="NSP14_CoV"/>
</dbReference>
<dbReference type="GO" id="GO:0006508">
    <property type="term" value="P:proteolysis"/>
    <property type="evidence" value="ECO:0007669"/>
    <property type="project" value="UniProtKB-KW"/>
</dbReference>
<keyword evidence="25 54" id="KW-0378">Hydrolase</keyword>
<dbReference type="Pfam" id="PF20632">
    <property type="entry name" value="CoV_NSP13_ZBD"/>
    <property type="match status" value="1"/>
</dbReference>
<evidence type="ECO:0000256" key="34">
    <source>
        <dbReference type="ARBA" id="ARBA00022931"/>
    </source>
</evidence>
<evidence type="ECO:0000256" key="5">
    <source>
        <dbReference type="ARBA" id="ARBA00004452"/>
    </source>
</evidence>
<dbReference type="SUPFAM" id="SSF53335">
    <property type="entry name" value="S-adenosyl-L-methionine-dependent methyltransferases"/>
    <property type="match status" value="1"/>
</dbReference>
<dbReference type="SUPFAM" id="SSF101816">
    <property type="entry name" value="Replicase NSP9"/>
    <property type="match status" value="1"/>
</dbReference>
<feature type="domain" description="Ubiquitin-like" evidence="64">
    <location>
        <begin position="896"/>
        <end position="991"/>
    </location>
</feature>
<keyword evidence="34" id="KW-1092">Inhibition of host IRF3 by virus</keyword>
<evidence type="ECO:0000256" key="9">
    <source>
        <dbReference type="ARBA" id="ARBA00022581"/>
    </source>
</evidence>
<dbReference type="CDD" id="cd21473">
    <property type="entry name" value="cv_Nsp4_TM"/>
    <property type="match status" value="1"/>
</dbReference>
<dbReference type="GO" id="GO:0004483">
    <property type="term" value="F:methyltransferase cap1 activity"/>
    <property type="evidence" value="ECO:0007669"/>
    <property type="project" value="UniProtKB-EC"/>
</dbReference>
<dbReference type="InterPro" id="IPR044357">
    <property type="entry name" value="NSP3_Ubl1_dom_CoV"/>
</dbReference>
<feature type="binding site" evidence="53">
    <location>
        <begin position="5968"/>
        <end position="5974"/>
    </location>
    <ligand>
        <name>S-adenosyl-L-methionine</name>
        <dbReference type="ChEBI" id="CHEBI:59789"/>
    </ligand>
</feature>
<feature type="active site" evidence="52">
    <location>
        <position position="5728"/>
    </location>
</feature>
<dbReference type="SUPFAM" id="SSF52540">
    <property type="entry name" value="P-loop containing nucleoside triphosphate hydrolases"/>
    <property type="match status" value="1"/>
</dbReference>
<dbReference type="InterPro" id="IPR044356">
    <property type="entry name" value="RdRp_alphaCoV"/>
</dbReference>
<dbReference type="InterPro" id="IPR037227">
    <property type="entry name" value="EndoU-like"/>
</dbReference>
<dbReference type="InterPro" id="IPR043606">
    <property type="entry name" value="CoV_NSP15_N"/>
</dbReference>
<evidence type="ECO:0000256" key="6">
    <source>
        <dbReference type="ARBA" id="ARBA00008087"/>
    </source>
</evidence>
<evidence type="ECO:0000256" key="30">
    <source>
        <dbReference type="ARBA" id="ARBA00022840"/>
    </source>
</evidence>
<feature type="transmembrane region" description="Helical" evidence="58">
    <location>
        <begin position="1964"/>
        <end position="1982"/>
    </location>
</feature>
<evidence type="ECO:0000256" key="36">
    <source>
        <dbReference type="ARBA" id="ARBA00022989"/>
    </source>
</evidence>
<dbReference type="Gene3D" id="1.10.150.420">
    <property type="entry name" value="Coronavirus nonstructural protein 4 C-terminus"/>
    <property type="match status" value="1"/>
</dbReference>
<dbReference type="InterPro" id="IPR036333">
    <property type="entry name" value="NSP10_sf_CoV"/>
</dbReference>
<keyword evidence="10 53" id="KW-0489">Methyltransferase</keyword>
<keyword evidence="23 49" id="KW-0863">Zinc-finger</keyword>
<dbReference type="Pfam" id="PF06478">
    <property type="entry name" value="CoV_RPol_N"/>
    <property type="match status" value="1"/>
</dbReference>
<dbReference type="InterPro" id="IPR027352">
    <property type="entry name" value="NSP13_ZBD_CoV-like"/>
</dbReference>
<dbReference type="InterPro" id="IPR029063">
    <property type="entry name" value="SAM-dependent_MTases_sf"/>
</dbReference>
<keyword evidence="26" id="KW-0347">Helicase</keyword>
<evidence type="ECO:0000256" key="4">
    <source>
        <dbReference type="ARBA" id="ARBA00004407"/>
    </source>
</evidence>
<dbReference type="GO" id="GO:0039548">
    <property type="term" value="P:symbiont-mediated suppression of host cytoplasmic pattern recognition receptor signaling pathway via inhibition of IRF3 activity"/>
    <property type="evidence" value="ECO:0007669"/>
    <property type="project" value="UniProtKB-KW"/>
</dbReference>
<feature type="domain" description="CoV Nsp2 N-terminal" evidence="80">
    <location>
        <begin position="112"/>
        <end position="364"/>
    </location>
</feature>
<feature type="domain" description="Peptidase C16" evidence="59">
    <location>
        <begin position="1057"/>
        <end position="1296"/>
    </location>
</feature>
<dbReference type="GO" id="GO:0044220">
    <property type="term" value="C:host cell perinuclear region of cytoplasm"/>
    <property type="evidence" value="ECO:0007669"/>
    <property type="project" value="UniProtKB-SubCell"/>
</dbReference>
<feature type="transmembrane region" description="Helical" evidence="58">
    <location>
        <begin position="3337"/>
        <end position="3354"/>
    </location>
</feature>
<keyword evidence="33 51" id="KW-0694">RNA-binding</keyword>
<evidence type="ECO:0000256" key="56">
    <source>
        <dbReference type="PROSITE-ProRule" id="PRU01344"/>
    </source>
</evidence>
<evidence type="ECO:0000256" key="28">
    <source>
        <dbReference type="ARBA" id="ARBA00022833"/>
    </source>
</evidence>
<dbReference type="InterPro" id="IPR043609">
    <property type="entry name" value="NendoU_nidovirus"/>
</dbReference>
<dbReference type="CDD" id="cd21689">
    <property type="entry name" value="stalk_CoV_Nsp13-like"/>
    <property type="match status" value="1"/>
</dbReference>
<dbReference type="SUPFAM" id="SSF51126">
    <property type="entry name" value="Pectin lyase-like"/>
    <property type="match status" value="1"/>
</dbReference>
<evidence type="ECO:0000259" key="60">
    <source>
        <dbReference type="PROSITE" id="PS51154"/>
    </source>
</evidence>
<evidence type="ECO:0000256" key="26">
    <source>
        <dbReference type="ARBA" id="ARBA00022806"/>
    </source>
</evidence>
<dbReference type="Gene3D" id="3.40.50.11580">
    <property type="match status" value="1"/>
</dbReference>
<evidence type="ECO:0000256" key="24">
    <source>
        <dbReference type="ARBA" id="ARBA00022786"/>
    </source>
</evidence>
<evidence type="ECO:0000256" key="23">
    <source>
        <dbReference type="ARBA" id="ARBA00022771"/>
    </source>
</evidence>
<feature type="active site" evidence="52">
    <location>
        <position position="5829"/>
    </location>
</feature>
<comment type="subcellular location">
    <subcellularLocation>
        <location evidence="4">Host cytoplasm</location>
        <location evidence="4">Host perinuclear region</location>
    </subcellularLocation>
    <subcellularLocation>
        <location evidence="5">Host endoplasmic reticulum-Golgi intermediate compartment</location>
    </subcellularLocation>
    <subcellularLocation>
        <location evidence="3">Host membrane</location>
        <topology evidence="3">Multi-pass membrane protein</topology>
    </subcellularLocation>
</comment>
<comment type="function">
    <text evidence="45">Forms a primer, NSP9-pU, which is utilized by the polymerase for the initiation of RNA chains. Interacts with ribosome signal recognition particle RNA (SRP). Together with NSP8, suppress protein integration into the cell membrane, thereby disrupting host immune defenses.</text>
</comment>
<dbReference type="InterPro" id="IPR047566">
    <property type="entry name" value="CoV_NSP3_Y"/>
</dbReference>
<dbReference type="PROSITE" id="PS51952">
    <property type="entry name" value="COV_EXON_MTASE_COACT"/>
    <property type="match status" value="1"/>
</dbReference>
<dbReference type="SUPFAM" id="SSF56672">
    <property type="entry name" value="DNA/RNA polymerases"/>
    <property type="match status" value="1"/>
</dbReference>
<feature type="domain" description="CV ZBD" evidence="62">
    <location>
        <begin position="5042"/>
        <end position="5154"/>
    </location>
</feature>
<dbReference type="PROSITE" id="PS51946">
    <property type="entry name" value="COV_NSP4C"/>
    <property type="match status" value="1"/>
</dbReference>
<dbReference type="InterPro" id="IPR044385">
    <property type="entry name" value="NSP2_HCoV-229E-like"/>
</dbReference>
<dbReference type="InterPro" id="IPR032505">
    <property type="entry name" value="CoV_NSP4_C"/>
</dbReference>
<evidence type="ECO:0000256" key="41">
    <source>
        <dbReference type="ARBA" id="ARBA00023239"/>
    </source>
</evidence>
<evidence type="ECO:0000256" key="18">
    <source>
        <dbReference type="ARBA" id="ARBA00022723"/>
    </source>
</evidence>
<evidence type="ECO:0000259" key="83">
    <source>
        <dbReference type="PROSITE" id="PS51992"/>
    </source>
</evidence>
<evidence type="ECO:0000256" key="10">
    <source>
        <dbReference type="ARBA" id="ARBA00022603"/>
    </source>
</evidence>
<dbReference type="CDD" id="cd21167">
    <property type="entry name" value="M_alpha_beta_cv_Nsp15-like"/>
    <property type="match status" value="1"/>
</dbReference>
<dbReference type="CDD" id="cd21723">
    <property type="entry name" value="alphaCoV_Nsp13-helicase"/>
    <property type="match status" value="1"/>
</dbReference>
<evidence type="ECO:0000256" key="29">
    <source>
        <dbReference type="ARBA" id="ARBA00022839"/>
    </source>
</evidence>
<dbReference type="Pfam" id="PF19217">
    <property type="entry name" value="CoV_NSP4_N"/>
    <property type="match status" value="1"/>
</dbReference>
<dbReference type="Pfam" id="PF20631">
    <property type="entry name" value="CoV_NSP13_1B"/>
    <property type="match status" value="1"/>
</dbReference>
<dbReference type="InterPro" id="IPR038123">
    <property type="entry name" value="NSP4_C_sf_CoV"/>
</dbReference>
<evidence type="ECO:0000256" key="35">
    <source>
        <dbReference type="ARBA" id="ARBA00022953"/>
    </source>
</evidence>
<feature type="transmembrane region" description="Helical" evidence="58">
    <location>
        <begin position="3401"/>
        <end position="3419"/>
    </location>
</feature>
<dbReference type="PROSITE" id="PS51943">
    <property type="entry name" value="COV_NSP3A_UBL"/>
    <property type="match status" value="1"/>
</dbReference>
<dbReference type="SMART" id="SM00506">
    <property type="entry name" value="A1pp"/>
    <property type="match status" value="1"/>
</dbReference>
<dbReference type="PROSITE" id="PS51442">
    <property type="entry name" value="M_PRO"/>
    <property type="match status" value="1"/>
</dbReference>
<dbReference type="Gene3D" id="3.40.50.300">
    <property type="entry name" value="P-loop containing nucleotide triphosphate hydrolases"/>
    <property type="match status" value="2"/>
</dbReference>
<keyword evidence="28 55" id="KW-0862">Zinc</keyword>
<feature type="domain" description="Nsp15 N-terminal oligomerization" evidence="77">
    <location>
        <begin position="6156"/>
        <end position="6216"/>
    </location>
</feature>
<comment type="similarity">
    <text evidence="6 50">Belongs to the coronaviruses polyprotein 1ab family.</text>
</comment>
<feature type="domain" description="RdRp Nsp7 cofactor" evidence="69">
    <location>
        <begin position="3580"/>
        <end position="3662"/>
    </location>
</feature>